<evidence type="ECO:0000259" key="13">
    <source>
        <dbReference type="Pfam" id="PF00850"/>
    </source>
</evidence>
<comment type="caution">
    <text evidence="15">The sequence shown here is derived from an EMBL/GenBank/DDBJ whole genome shotgun (WGS) entry which is preliminary data.</text>
</comment>
<dbReference type="InterPro" id="IPR019154">
    <property type="entry name" value="Arb2-like_domain"/>
</dbReference>
<organism evidence="15 16">
    <name type="scientific">[Candida] subhashii</name>
    <dbReference type="NCBI Taxonomy" id="561895"/>
    <lineage>
        <taxon>Eukaryota</taxon>
        <taxon>Fungi</taxon>
        <taxon>Dikarya</taxon>
        <taxon>Ascomycota</taxon>
        <taxon>Saccharomycotina</taxon>
        <taxon>Pichiomycetes</taxon>
        <taxon>Debaryomycetaceae</taxon>
        <taxon>Spathaspora</taxon>
    </lineage>
</organism>
<evidence type="ECO:0000313" key="16">
    <source>
        <dbReference type="Proteomes" id="UP000694255"/>
    </source>
</evidence>
<reference evidence="15 16" key="1">
    <citation type="journal article" date="2021" name="DNA Res.">
        <title>Genome analysis of Candida subhashii reveals its hybrid nature and dual mitochondrial genome conformations.</title>
        <authorList>
            <person name="Mixao V."/>
            <person name="Hegedusova E."/>
            <person name="Saus E."/>
            <person name="Pryszcz L.P."/>
            <person name="Cillingova A."/>
            <person name="Nosek J."/>
            <person name="Gabaldon T."/>
        </authorList>
    </citation>
    <scope>NUCLEOTIDE SEQUENCE [LARGE SCALE GENOMIC DNA]</scope>
    <source>
        <strain evidence="15 16">CBS 10753</strain>
    </source>
</reference>
<dbReference type="GO" id="GO:0000118">
    <property type="term" value="C:histone deacetylase complex"/>
    <property type="evidence" value="ECO:0007669"/>
    <property type="project" value="TreeGrafter"/>
</dbReference>
<proteinExistence type="inferred from homology"/>
<comment type="similarity">
    <text evidence="2">Belongs to the histone deacetylase family. HD type 2 subfamily.</text>
</comment>
<evidence type="ECO:0000313" key="15">
    <source>
        <dbReference type="EMBL" id="KAG7662814.1"/>
    </source>
</evidence>
<evidence type="ECO:0000256" key="7">
    <source>
        <dbReference type="ARBA" id="ARBA00023015"/>
    </source>
</evidence>
<dbReference type="PANTHER" id="PTHR10625">
    <property type="entry name" value="HISTONE DEACETYLASE HDAC1-RELATED"/>
    <property type="match status" value="1"/>
</dbReference>
<evidence type="ECO:0000256" key="4">
    <source>
        <dbReference type="ARBA" id="ARBA00022491"/>
    </source>
</evidence>
<dbReference type="OrthoDB" id="424012at2759"/>
<evidence type="ECO:0000256" key="10">
    <source>
        <dbReference type="ARBA" id="ARBA00048287"/>
    </source>
</evidence>
<dbReference type="PIRSF" id="PIRSF037919">
    <property type="entry name" value="HDAC_II_yeast"/>
    <property type="match status" value="1"/>
</dbReference>
<dbReference type="GO" id="GO:0040029">
    <property type="term" value="P:epigenetic regulation of gene expression"/>
    <property type="evidence" value="ECO:0007669"/>
    <property type="project" value="TreeGrafter"/>
</dbReference>
<name>A0A8J5QIX8_9ASCO</name>
<evidence type="ECO:0000256" key="3">
    <source>
        <dbReference type="ARBA" id="ARBA00012111"/>
    </source>
</evidence>
<keyword evidence="6" id="KW-0156">Chromatin regulator</keyword>
<feature type="region of interest" description="Disordered" evidence="12">
    <location>
        <begin position="799"/>
        <end position="820"/>
    </location>
</feature>
<keyword evidence="9" id="KW-0539">Nucleus</keyword>
<keyword evidence="16" id="KW-1185">Reference proteome</keyword>
<keyword evidence="5" id="KW-0378">Hydrolase</keyword>
<feature type="region of interest" description="Disordered" evidence="12">
    <location>
        <begin position="1"/>
        <end position="86"/>
    </location>
</feature>
<comment type="subcellular location">
    <subcellularLocation>
        <location evidence="1">Nucleus</location>
    </subcellularLocation>
</comment>
<dbReference type="Pfam" id="PF00850">
    <property type="entry name" value="Hist_deacetyl"/>
    <property type="match status" value="1"/>
</dbReference>
<evidence type="ECO:0000256" key="9">
    <source>
        <dbReference type="ARBA" id="ARBA00023242"/>
    </source>
</evidence>
<feature type="domain" description="Arb2-like" evidence="14">
    <location>
        <begin position="537"/>
        <end position="786"/>
    </location>
</feature>
<evidence type="ECO:0000256" key="11">
    <source>
        <dbReference type="ARBA" id="ARBA00068004"/>
    </source>
</evidence>
<dbReference type="GeneID" id="73470468"/>
<feature type="compositionally biased region" description="Polar residues" evidence="12">
    <location>
        <begin position="66"/>
        <end position="78"/>
    </location>
</feature>
<evidence type="ECO:0000256" key="5">
    <source>
        <dbReference type="ARBA" id="ARBA00022801"/>
    </source>
</evidence>
<evidence type="ECO:0000259" key="14">
    <source>
        <dbReference type="Pfam" id="PF09757"/>
    </source>
</evidence>
<gene>
    <name evidence="15" type="ORF">J8A68_003668</name>
</gene>
<evidence type="ECO:0000256" key="2">
    <source>
        <dbReference type="ARBA" id="ARBA00007738"/>
    </source>
</evidence>
<feature type="domain" description="Histone deacetylase" evidence="13">
    <location>
        <begin position="162"/>
        <end position="472"/>
    </location>
</feature>
<dbReference type="AlphaFoldDB" id="A0A8J5QIX8"/>
<comment type="catalytic activity">
    <reaction evidence="10">
        <text>N(6)-acetyl-L-lysyl-[histone] + H2O = L-lysyl-[histone] + acetate</text>
        <dbReference type="Rhea" id="RHEA:58196"/>
        <dbReference type="Rhea" id="RHEA-COMP:9845"/>
        <dbReference type="Rhea" id="RHEA-COMP:11338"/>
        <dbReference type="ChEBI" id="CHEBI:15377"/>
        <dbReference type="ChEBI" id="CHEBI:29969"/>
        <dbReference type="ChEBI" id="CHEBI:30089"/>
        <dbReference type="ChEBI" id="CHEBI:61930"/>
        <dbReference type="EC" id="3.5.1.98"/>
    </reaction>
</comment>
<keyword evidence="7" id="KW-0805">Transcription regulation</keyword>
<evidence type="ECO:0000256" key="1">
    <source>
        <dbReference type="ARBA" id="ARBA00004123"/>
    </source>
</evidence>
<dbReference type="InterPro" id="IPR017321">
    <property type="entry name" value="Hist_deAcase_II_yeast"/>
</dbReference>
<feature type="compositionally biased region" description="Polar residues" evidence="12">
    <location>
        <begin position="799"/>
        <end position="810"/>
    </location>
</feature>
<dbReference type="EMBL" id="JAGSYN010000161">
    <property type="protein sequence ID" value="KAG7662814.1"/>
    <property type="molecule type" value="Genomic_DNA"/>
</dbReference>
<dbReference type="GO" id="GO:0141221">
    <property type="term" value="F:histone deacetylase activity, hydrolytic mechanism"/>
    <property type="evidence" value="ECO:0007669"/>
    <property type="project" value="UniProtKB-EC"/>
</dbReference>
<dbReference type="RefSeq" id="XP_049263047.1">
    <property type="nucleotide sequence ID" value="XM_049407547.1"/>
</dbReference>
<sequence length="864" mass="96144">MSEEDSFIDTTINLPDNKTPYENNNNNQQKQVDDNTEPAQPELTEQEKTMQVIEPDKEEEEELATDNINPQEQVTNGNAADDEEPPAKRIKLEEQEVEAPAEPEPETIISNGNNIRENKIVVVPHTKPHLFYVPLKTGLVYDVRMRYHAKIFTSYFEYIDPHPEDPRRIYRIYKKLAEAGLIQDQSLSGIEDIGPLMHKIPIREATIEEILQVHSEQHLKYIQSTETMSRDQLMEETEKGDSIYVNNDSYFSAKLSCGGTIEACKAVIEGRVKNSLAVVRPPGHHAEPETPGGFCLFSNVAVAAKNILKSYPESVRKIVIVDWDIHHGNGTQKSFYDDPRVLYISLHRYENGRFYPGTKYGNSDHVGEGPGEGYSLNIPWRSAGMHDGDYVYAFNRVVIPTIMEFDPDLVIISSGFDAADGDIIGGCHVTPAGYGYMTHMLKGIAKGKLAVILEGGYNLDSISNSALAVAKVLVGEPPENTISSQPHPETVEVLDEVVKIQSKYWKCLRHGIPTVAFDDVYDMKSNGTSMAYKLVNIADPIRAHQSNELFSKYSFINIPIIANNPTVDDNKSGPFTTDLPGQLEDIIIASPDVFNSTTIILSIHDPPDIWANINPVNGTIETNSSIILEHPVVQIINKIKQEQEKESDSTPSASTSDSIGYIDINIPSYQLPIPGLTTSNTPASTYNPIIFAQEILLYIWDNYISYSNSIKKIIMLGFGDAYQAIVNLFSKRPSSEIKELVKGTIAFVNRTSLKPLVPVMDESMVDWYYTNSVIFTSCYNPCWTGSNGVGRLAYSSMTSTSGGGENNSTPGDEGNKRPRRKFGRVIKASVDGIWDIMHERFDEGVDFILDSIEDCSSSESGVNN</sequence>
<dbReference type="InterPro" id="IPR023801">
    <property type="entry name" value="His_deacetylse_dom"/>
</dbReference>
<feature type="compositionally biased region" description="Polar residues" evidence="12">
    <location>
        <begin position="8"/>
        <end position="22"/>
    </location>
</feature>
<protein>
    <recommendedName>
        <fullName evidence="11">Histone deacetylase HDA1</fullName>
        <ecNumber evidence="3">3.5.1.98</ecNumber>
    </recommendedName>
</protein>
<accession>A0A8J5QIX8</accession>
<keyword evidence="8" id="KW-0804">Transcription</keyword>
<dbReference type="Pfam" id="PF09757">
    <property type="entry name" value="Arb2-like"/>
    <property type="match status" value="1"/>
</dbReference>
<keyword evidence="4" id="KW-0678">Repressor</keyword>
<evidence type="ECO:0000256" key="6">
    <source>
        <dbReference type="ARBA" id="ARBA00022853"/>
    </source>
</evidence>
<dbReference type="Proteomes" id="UP000694255">
    <property type="component" value="Unassembled WGS sequence"/>
</dbReference>
<dbReference type="PANTHER" id="PTHR10625:SF5">
    <property type="entry name" value="HISTONE DEACETYLASE"/>
    <property type="match status" value="1"/>
</dbReference>
<evidence type="ECO:0000256" key="12">
    <source>
        <dbReference type="SAM" id="MobiDB-lite"/>
    </source>
</evidence>
<dbReference type="FunFam" id="3.40.800.20:FF:000005">
    <property type="entry name" value="histone deacetylase 6"/>
    <property type="match status" value="1"/>
</dbReference>
<dbReference type="EC" id="3.5.1.98" evidence="3"/>
<evidence type="ECO:0000256" key="8">
    <source>
        <dbReference type="ARBA" id="ARBA00023163"/>
    </source>
</evidence>